<dbReference type="RefSeq" id="WP_274041905.1">
    <property type="nucleotide sequence ID" value="NZ_JANCPR020000020.1"/>
</dbReference>
<comment type="caution">
    <text evidence="1">The sequence shown here is derived from an EMBL/GenBank/DDBJ whole genome shotgun (WGS) entry which is preliminary data.</text>
</comment>
<dbReference type="Gene3D" id="3.40.50.300">
    <property type="entry name" value="P-loop containing nucleotide triphosphate hydrolases"/>
    <property type="match status" value="1"/>
</dbReference>
<name>A0ABT6ZZD8_9ACTN</name>
<dbReference type="SUPFAM" id="SSF52540">
    <property type="entry name" value="P-loop containing nucleoside triphosphate hydrolases"/>
    <property type="match status" value="1"/>
</dbReference>
<evidence type="ECO:0000313" key="1">
    <source>
        <dbReference type="EMBL" id="MDJ1134438.1"/>
    </source>
</evidence>
<dbReference type="InterPro" id="IPR027417">
    <property type="entry name" value="P-loop_NTPase"/>
</dbReference>
<reference evidence="1 2" key="1">
    <citation type="submission" date="2023-05" db="EMBL/GenBank/DDBJ databases">
        <title>Streptantibioticus silvisoli sp. nov., acidotolerant actinomycetes 1 from pine litter.</title>
        <authorList>
            <person name="Swiecimska M."/>
            <person name="Golinska P."/>
            <person name="Sangal V."/>
            <person name="Wachnowicz B."/>
            <person name="Goodfellow M."/>
        </authorList>
    </citation>
    <scope>NUCLEOTIDE SEQUENCE [LARGE SCALE GENOMIC DNA]</scope>
    <source>
        <strain evidence="1 2">DSM 42109</strain>
    </source>
</reference>
<evidence type="ECO:0008006" key="3">
    <source>
        <dbReference type="Google" id="ProtNLM"/>
    </source>
</evidence>
<gene>
    <name evidence="1" type="ORF">NMN56_021205</name>
</gene>
<proteinExistence type="predicted"/>
<accession>A0ABT6ZZD8</accession>
<evidence type="ECO:0000313" key="2">
    <source>
        <dbReference type="Proteomes" id="UP001214441"/>
    </source>
</evidence>
<dbReference type="Proteomes" id="UP001214441">
    <property type="component" value="Unassembled WGS sequence"/>
</dbReference>
<protein>
    <recommendedName>
        <fullName evidence="3">Adenylylsulfate kinase</fullName>
    </recommendedName>
</protein>
<keyword evidence="2" id="KW-1185">Reference proteome</keyword>
<dbReference type="EMBL" id="JANCPR020000020">
    <property type="protein sequence ID" value="MDJ1134438.1"/>
    <property type="molecule type" value="Genomic_DNA"/>
</dbReference>
<sequence>MTTRRRTNPGARALLLNGTVGVGKTSVAAAVGDLLADAGVPHAVIDFDALRQAWPAPPGDRFNHGLLLRNLRAVAANYWEADATRLVLAGVIETREEREQCADAVGAALTVCRLRAVPHVVSHRLTGRHADEPGTLRWHLDRSCELDAILERADIDDFTIDTSARSLTETAAAVLHGADRGHV</sequence>
<organism evidence="1 2">
    <name type="scientific">Streptomyces iconiensis</name>
    <dbReference type="NCBI Taxonomy" id="1384038"/>
    <lineage>
        <taxon>Bacteria</taxon>
        <taxon>Bacillati</taxon>
        <taxon>Actinomycetota</taxon>
        <taxon>Actinomycetes</taxon>
        <taxon>Kitasatosporales</taxon>
        <taxon>Streptomycetaceae</taxon>
        <taxon>Streptomyces</taxon>
    </lineage>
</organism>